<dbReference type="Pfam" id="PF07228">
    <property type="entry name" value="SpoIIE"/>
    <property type="match status" value="1"/>
</dbReference>
<evidence type="ECO:0000313" key="4">
    <source>
        <dbReference type="Proteomes" id="UP001500298"/>
    </source>
</evidence>
<sequence length="427" mass="48623">MDIVSVNEHKSKLNQQSSINGISGMEQLRQELAKREKEIETTLTLMKELSSQASEEELYDFYLKAIKADKTLKSFALLVRNNTEWDVRTSFQADQSALYQNIASLPDHHTLQLNDLADLFDGEGELQQVLVLEREQAEALLLFKTNEHIADRKIDTNFLSMLTYVLLTSIEHRYYQGLELKESVRSREIKQGKKIQELLLPKSLKTKGEVTFEATYLPLHALGGDYYDFTQIGDSYYFCIADVSGNGVAAAMIMANIQACFRLNLRIGVPLEELVDALNDIIYKNAGGEVLVSAFFGRYQASNHRLYYVNAGHNAPFLLKQGEEQIQELHEGTTILGVFETLPIMEKGVLEGLHDFTLLAYTDGYMGYRDHHGIALNEFALGEFFKKNRNLQPKKLHEELRGLISRFTPENEAETDDITFISLHHEK</sequence>
<accession>A0ABP9D7N2</accession>
<dbReference type="InterPro" id="IPR052016">
    <property type="entry name" value="Bact_Sigma-Reg"/>
</dbReference>
<evidence type="ECO:0000256" key="1">
    <source>
        <dbReference type="ARBA" id="ARBA00022801"/>
    </source>
</evidence>
<dbReference type="Gene3D" id="3.60.40.10">
    <property type="entry name" value="PPM-type phosphatase domain"/>
    <property type="match status" value="1"/>
</dbReference>
<dbReference type="SMART" id="SM00331">
    <property type="entry name" value="PP2C_SIG"/>
    <property type="match status" value="1"/>
</dbReference>
<keyword evidence="1" id="KW-0378">Hydrolase</keyword>
<organism evidence="3 4">
    <name type="scientific">Algivirga pacifica</name>
    <dbReference type="NCBI Taxonomy" id="1162670"/>
    <lineage>
        <taxon>Bacteria</taxon>
        <taxon>Pseudomonadati</taxon>
        <taxon>Bacteroidota</taxon>
        <taxon>Cytophagia</taxon>
        <taxon>Cytophagales</taxon>
        <taxon>Flammeovirgaceae</taxon>
        <taxon>Algivirga</taxon>
    </lineage>
</organism>
<dbReference type="PANTHER" id="PTHR43156:SF2">
    <property type="entry name" value="STAGE II SPORULATION PROTEIN E"/>
    <property type="match status" value="1"/>
</dbReference>
<dbReference type="Proteomes" id="UP001500298">
    <property type="component" value="Unassembled WGS sequence"/>
</dbReference>
<feature type="domain" description="PPM-type phosphatase" evidence="2">
    <location>
        <begin position="207"/>
        <end position="425"/>
    </location>
</feature>
<keyword evidence="4" id="KW-1185">Reference proteome</keyword>
<evidence type="ECO:0000259" key="2">
    <source>
        <dbReference type="SMART" id="SM00331"/>
    </source>
</evidence>
<dbReference type="PANTHER" id="PTHR43156">
    <property type="entry name" value="STAGE II SPORULATION PROTEIN E-RELATED"/>
    <property type="match status" value="1"/>
</dbReference>
<dbReference type="RefSeq" id="WP_345370071.1">
    <property type="nucleotide sequence ID" value="NZ_BAABJX010000020.1"/>
</dbReference>
<dbReference type="InterPro" id="IPR001932">
    <property type="entry name" value="PPM-type_phosphatase-like_dom"/>
</dbReference>
<proteinExistence type="predicted"/>
<reference evidence="4" key="1">
    <citation type="journal article" date="2019" name="Int. J. Syst. Evol. Microbiol.">
        <title>The Global Catalogue of Microorganisms (GCM) 10K type strain sequencing project: providing services to taxonomists for standard genome sequencing and annotation.</title>
        <authorList>
            <consortium name="The Broad Institute Genomics Platform"/>
            <consortium name="The Broad Institute Genome Sequencing Center for Infectious Disease"/>
            <person name="Wu L."/>
            <person name="Ma J."/>
        </authorList>
    </citation>
    <scope>NUCLEOTIDE SEQUENCE [LARGE SCALE GENOMIC DNA]</scope>
    <source>
        <strain evidence="4">JCM 18326</strain>
    </source>
</reference>
<comment type="caution">
    <text evidence="3">The sequence shown here is derived from an EMBL/GenBank/DDBJ whole genome shotgun (WGS) entry which is preliminary data.</text>
</comment>
<dbReference type="EMBL" id="BAABJX010000020">
    <property type="protein sequence ID" value="GAA4828589.1"/>
    <property type="molecule type" value="Genomic_DNA"/>
</dbReference>
<dbReference type="InterPro" id="IPR036457">
    <property type="entry name" value="PPM-type-like_dom_sf"/>
</dbReference>
<protein>
    <recommendedName>
        <fullName evidence="2">PPM-type phosphatase domain-containing protein</fullName>
    </recommendedName>
</protein>
<name>A0ABP9D7N2_9BACT</name>
<evidence type="ECO:0000313" key="3">
    <source>
        <dbReference type="EMBL" id="GAA4828589.1"/>
    </source>
</evidence>
<gene>
    <name evidence="3" type="ORF">GCM10023331_12080</name>
</gene>